<evidence type="ECO:0000256" key="3">
    <source>
        <dbReference type="ARBA" id="ARBA00005349"/>
    </source>
</evidence>
<keyword evidence="4" id="KW-0285">Flavoprotein</keyword>
<evidence type="ECO:0000256" key="1">
    <source>
        <dbReference type="ARBA" id="ARBA00001974"/>
    </source>
</evidence>
<proteinExistence type="inferred from homology"/>
<comment type="pathway">
    <text evidence="2">Cofactor biosynthesis; ubiquinone biosynthesis.</text>
</comment>
<feature type="region of interest" description="Disordered" evidence="8">
    <location>
        <begin position="423"/>
        <end position="444"/>
    </location>
</feature>
<dbReference type="SUPFAM" id="SSF51905">
    <property type="entry name" value="FAD/NAD(P)-binding domain"/>
    <property type="match status" value="1"/>
</dbReference>
<evidence type="ECO:0000313" key="10">
    <source>
        <dbReference type="EMBL" id="MCO5976116.1"/>
    </source>
</evidence>
<dbReference type="Proteomes" id="UP001204851">
    <property type="component" value="Unassembled WGS sequence"/>
</dbReference>
<evidence type="ECO:0000313" key="11">
    <source>
        <dbReference type="Proteomes" id="UP001204851"/>
    </source>
</evidence>
<evidence type="ECO:0000259" key="9">
    <source>
        <dbReference type="Pfam" id="PF01494"/>
    </source>
</evidence>
<protein>
    <submittedName>
        <fullName evidence="10">5-demethoxyubiquinol-8 5-hydroxylase UbiM</fullName>
    </submittedName>
</protein>
<feature type="domain" description="FAD-binding" evidence="9">
    <location>
        <begin position="21"/>
        <end position="337"/>
    </location>
</feature>
<dbReference type="PRINTS" id="PR00420">
    <property type="entry name" value="RNGMNOXGNASE"/>
</dbReference>
<sequence length="444" mass="47678">MTDTAASPDTASDASPKASPDVLIVGAGPAGLALACALADAGLRPQVLEQAPLDTLVAPPEDGRDIALTHRAQHIFDRLGLWDQLPADEIAPLKAAQVTNGDSPRVLPFSGQADGHEQLGWLVPNHRIRQACYAGAASRADKITLTGDARVTALQRDAEGAQVTLADGRVLRAPLVVAADSRFSSLRRMAGIGARMLDFGRTAIVCRMRHEQAHDGTAHECFLHGHTLAMLPMAGHQSSAVWTVTSDGAAELMALPPAEFALRVDAAFGHRLGALELAGERHSYPLVAVYAERFHAERFVLVGDSAVGMHPVTAHGYNFGLYGVEVLARELAQAHAEGRDLGEAGPLTRYAEEHRRVTLPIYLGTNVVVKLFTNDSRPAKLVREAVVRATNWLPPVQRAITRQLTGDTTQPLWRSLLPPLPPLPDLPDLPRPPRWARGPFGRGT</sequence>
<dbReference type="NCBIfam" id="TIGR01988">
    <property type="entry name" value="Ubi-OHases"/>
    <property type="match status" value="1"/>
</dbReference>
<comment type="similarity">
    <text evidence="3">Belongs to the UbiH/COQ6 family.</text>
</comment>
<keyword evidence="11" id="KW-1185">Reference proteome</keyword>
<reference evidence="10 11" key="1">
    <citation type="submission" date="2022-06" db="EMBL/GenBank/DDBJ databases">
        <title>Ideonella sp. NS12-5 Genome sequencing and assembly.</title>
        <authorList>
            <person name="Jung Y."/>
        </authorList>
    </citation>
    <scope>NUCLEOTIDE SEQUENCE [LARGE SCALE GENOMIC DNA]</scope>
    <source>
        <strain evidence="10 11">NS12-5</strain>
    </source>
</reference>
<evidence type="ECO:0000256" key="4">
    <source>
        <dbReference type="ARBA" id="ARBA00022630"/>
    </source>
</evidence>
<keyword evidence="5" id="KW-0274">FAD</keyword>
<dbReference type="InterPro" id="IPR051205">
    <property type="entry name" value="UbiH/COQ6_monooxygenase"/>
</dbReference>
<comment type="cofactor">
    <cofactor evidence="1">
        <name>FAD</name>
        <dbReference type="ChEBI" id="CHEBI:57692"/>
    </cofactor>
</comment>
<keyword evidence="7" id="KW-0503">Monooxygenase</keyword>
<dbReference type="Pfam" id="PF01494">
    <property type="entry name" value="FAD_binding_3"/>
    <property type="match status" value="1"/>
</dbReference>
<dbReference type="PANTHER" id="PTHR43876:SF25">
    <property type="entry name" value="MONOOXYGENASE NMA2164"/>
    <property type="match status" value="1"/>
</dbReference>
<evidence type="ECO:0000256" key="2">
    <source>
        <dbReference type="ARBA" id="ARBA00004749"/>
    </source>
</evidence>
<feature type="compositionally biased region" description="Pro residues" evidence="8">
    <location>
        <begin position="423"/>
        <end position="433"/>
    </location>
</feature>
<dbReference type="InterPro" id="IPR036188">
    <property type="entry name" value="FAD/NAD-bd_sf"/>
</dbReference>
<dbReference type="InterPro" id="IPR010971">
    <property type="entry name" value="UbiH/COQ6"/>
</dbReference>
<dbReference type="EMBL" id="JAMXMC010000003">
    <property type="protein sequence ID" value="MCO5976116.1"/>
    <property type="molecule type" value="Genomic_DNA"/>
</dbReference>
<dbReference type="RefSeq" id="WP_252768600.1">
    <property type="nucleotide sequence ID" value="NZ_JAMXMC010000003.1"/>
</dbReference>
<dbReference type="PANTHER" id="PTHR43876">
    <property type="entry name" value="UBIQUINONE BIOSYNTHESIS MONOOXYGENASE COQ6, MITOCHONDRIAL"/>
    <property type="match status" value="1"/>
</dbReference>
<evidence type="ECO:0000256" key="8">
    <source>
        <dbReference type="SAM" id="MobiDB-lite"/>
    </source>
</evidence>
<name>A0ABT1BIT9_9BURK</name>
<gene>
    <name evidence="10" type="primary">ubiM</name>
    <name evidence="10" type="ORF">M0L44_05170</name>
</gene>
<accession>A0ABT1BIT9</accession>
<evidence type="ECO:0000256" key="6">
    <source>
        <dbReference type="ARBA" id="ARBA00023002"/>
    </source>
</evidence>
<evidence type="ECO:0000256" key="7">
    <source>
        <dbReference type="ARBA" id="ARBA00023033"/>
    </source>
</evidence>
<dbReference type="NCBIfam" id="NF006593">
    <property type="entry name" value="PRK09126.1"/>
    <property type="match status" value="1"/>
</dbReference>
<dbReference type="Gene3D" id="3.50.50.60">
    <property type="entry name" value="FAD/NAD(P)-binding domain"/>
    <property type="match status" value="2"/>
</dbReference>
<evidence type="ECO:0000256" key="5">
    <source>
        <dbReference type="ARBA" id="ARBA00022827"/>
    </source>
</evidence>
<keyword evidence="6" id="KW-0560">Oxidoreductase</keyword>
<organism evidence="10 11">
    <name type="scientific">Ideonella oryzae</name>
    <dbReference type="NCBI Taxonomy" id="2937441"/>
    <lineage>
        <taxon>Bacteria</taxon>
        <taxon>Pseudomonadati</taxon>
        <taxon>Pseudomonadota</taxon>
        <taxon>Betaproteobacteria</taxon>
        <taxon>Burkholderiales</taxon>
        <taxon>Sphaerotilaceae</taxon>
        <taxon>Ideonella</taxon>
    </lineage>
</organism>
<comment type="caution">
    <text evidence="10">The sequence shown here is derived from an EMBL/GenBank/DDBJ whole genome shotgun (WGS) entry which is preliminary data.</text>
</comment>
<dbReference type="InterPro" id="IPR002938">
    <property type="entry name" value="FAD-bd"/>
</dbReference>